<comment type="caution">
    <text evidence="1">The sequence shown here is derived from an EMBL/GenBank/DDBJ whole genome shotgun (WGS) entry which is preliminary data.</text>
</comment>
<accession>A0A2V2ZRT3</accession>
<dbReference type="EMBL" id="QGTW01000009">
    <property type="protein sequence ID" value="PWW27058.1"/>
    <property type="molecule type" value="Genomic_DNA"/>
</dbReference>
<protein>
    <submittedName>
        <fullName evidence="1">Beta-lactamase</fullName>
    </submittedName>
</protein>
<gene>
    <name evidence="1" type="ORF">DFO73_109224</name>
</gene>
<name>A0A2V2ZRT3_9BACI</name>
<reference evidence="1 2" key="1">
    <citation type="submission" date="2018-05" db="EMBL/GenBank/DDBJ databases">
        <title>Freshwater and sediment microbial communities from various areas in North America, analyzing microbe dynamics in response to fracking.</title>
        <authorList>
            <person name="Lamendella R."/>
        </authorList>
    </citation>
    <scope>NUCLEOTIDE SEQUENCE [LARGE SCALE GENOMIC DNA]</scope>
    <source>
        <strain evidence="1 2">15_TX</strain>
    </source>
</reference>
<sequence length="73" mass="8327">MAVKQNLHHYMDSLAANNHFNGAVLVAYKGEVMLKLTAIIEKTSGLSYEQFLQEHILKPLQLKNTGKITTERW</sequence>
<dbReference type="SUPFAM" id="SSF56601">
    <property type="entry name" value="beta-lactamase/transpeptidase-like"/>
    <property type="match status" value="1"/>
</dbReference>
<proteinExistence type="predicted"/>
<dbReference type="Proteomes" id="UP000247150">
    <property type="component" value="Unassembled WGS sequence"/>
</dbReference>
<evidence type="ECO:0000313" key="1">
    <source>
        <dbReference type="EMBL" id="PWW27058.1"/>
    </source>
</evidence>
<dbReference type="OrthoDB" id="9803467at2"/>
<evidence type="ECO:0000313" key="2">
    <source>
        <dbReference type="Proteomes" id="UP000247150"/>
    </source>
</evidence>
<organism evidence="1 2">
    <name type="scientific">Cytobacillus oceanisediminis</name>
    <dbReference type="NCBI Taxonomy" id="665099"/>
    <lineage>
        <taxon>Bacteria</taxon>
        <taxon>Bacillati</taxon>
        <taxon>Bacillota</taxon>
        <taxon>Bacilli</taxon>
        <taxon>Bacillales</taxon>
        <taxon>Bacillaceae</taxon>
        <taxon>Cytobacillus</taxon>
    </lineage>
</organism>
<dbReference type="Gene3D" id="3.40.710.10">
    <property type="entry name" value="DD-peptidase/beta-lactamase superfamily"/>
    <property type="match status" value="1"/>
</dbReference>
<dbReference type="RefSeq" id="WP_110066006.1">
    <property type="nucleotide sequence ID" value="NZ_QGTW01000009.1"/>
</dbReference>
<dbReference type="InterPro" id="IPR012338">
    <property type="entry name" value="Beta-lactam/transpept-like"/>
</dbReference>
<dbReference type="AlphaFoldDB" id="A0A2V2ZRT3"/>